<dbReference type="STRING" id="1122209.SAMN02745752_00304"/>
<proteinExistence type="predicted"/>
<dbReference type="InterPro" id="IPR036259">
    <property type="entry name" value="MFS_trans_sf"/>
</dbReference>
<evidence type="ECO:0000256" key="3">
    <source>
        <dbReference type="ARBA" id="ARBA00023136"/>
    </source>
</evidence>
<feature type="transmembrane region" description="Helical" evidence="4">
    <location>
        <begin position="355"/>
        <end position="373"/>
    </location>
</feature>
<feature type="transmembrane region" description="Helical" evidence="4">
    <location>
        <begin position="237"/>
        <end position="258"/>
    </location>
</feature>
<dbReference type="Gene3D" id="1.20.1250.20">
    <property type="entry name" value="MFS general substrate transporter like domains"/>
    <property type="match status" value="2"/>
</dbReference>
<evidence type="ECO:0000256" key="1">
    <source>
        <dbReference type="ARBA" id="ARBA00022692"/>
    </source>
</evidence>
<feature type="transmembrane region" description="Helical" evidence="4">
    <location>
        <begin position="330"/>
        <end position="349"/>
    </location>
</feature>
<organism evidence="5 6">
    <name type="scientific">Marinospirillum alkaliphilum DSM 21637</name>
    <dbReference type="NCBI Taxonomy" id="1122209"/>
    <lineage>
        <taxon>Bacteria</taxon>
        <taxon>Pseudomonadati</taxon>
        <taxon>Pseudomonadota</taxon>
        <taxon>Gammaproteobacteria</taxon>
        <taxon>Oceanospirillales</taxon>
        <taxon>Oceanospirillaceae</taxon>
        <taxon>Marinospirillum</taxon>
    </lineage>
</organism>
<dbReference type="PANTHER" id="PTHR23531">
    <property type="entry name" value="QUINOLENE RESISTANCE PROTEIN NORA"/>
    <property type="match status" value="1"/>
</dbReference>
<name>A0A1K1TSX8_9GAMM</name>
<feature type="transmembrane region" description="Helical" evidence="4">
    <location>
        <begin position="136"/>
        <end position="156"/>
    </location>
</feature>
<dbReference type="Pfam" id="PF07690">
    <property type="entry name" value="MFS_1"/>
    <property type="match status" value="1"/>
</dbReference>
<feature type="transmembrane region" description="Helical" evidence="4">
    <location>
        <begin position="203"/>
        <end position="225"/>
    </location>
</feature>
<dbReference type="InterPro" id="IPR011701">
    <property type="entry name" value="MFS"/>
</dbReference>
<dbReference type="InterPro" id="IPR052714">
    <property type="entry name" value="MFS_Exporter"/>
</dbReference>
<sequence length="384" mass="42688">MKVHIPAKSRPTVLASLVLTLTLVSDAVLYLLLPLYFESFGLTLIWVGILLAANRLIRLAINPWVMHYFLLLGPRHSVIIAVTLATLASLAFVFIHQIWILLLARCLWGAAYALMRQACLHYATEHPQQRMQNLGWFTTLQEVGPLLVLLAAPWLTGLFSTQAVLLLASGLCLVAFIPALALPPSQSGNNQAAFRFTLPWPGAWQQLTLLVCLLFDGLWLVMLAPQLRQLGWGLPEALALASLLMVGKRLFNLLLGIISVRFSLFQQEDPWLYAALLLLLPAGLLLPGPGILIGSLLAILGHGLFMLLLPRKLADLTPDTTERQQQLNSFTFWRDVAAALGALLAGLLLQYQLLQVFFILMTLLTGWQVFRVYRLDQRHSNDSP</sequence>
<evidence type="ECO:0000256" key="4">
    <source>
        <dbReference type="SAM" id="Phobius"/>
    </source>
</evidence>
<keyword evidence="6" id="KW-1185">Reference proteome</keyword>
<dbReference type="GO" id="GO:0022857">
    <property type="term" value="F:transmembrane transporter activity"/>
    <property type="evidence" value="ECO:0007669"/>
    <property type="project" value="InterPro"/>
</dbReference>
<feature type="transmembrane region" description="Helical" evidence="4">
    <location>
        <begin position="69"/>
        <end position="92"/>
    </location>
</feature>
<gene>
    <name evidence="5" type="ORF">SAMN02745752_00304</name>
</gene>
<accession>A0A1K1TSX8</accession>
<dbReference type="RefSeq" id="WP_072324539.1">
    <property type="nucleotide sequence ID" value="NZ_FPJW01000001.1"/>
</dbReference>
<dbReference type="SUPFAM" id="SSF103473">
    <property type="entry name" value="MFS general substrate transporter"/>
    <property type="match status" value="1"/>
</dbReference>
<dbReference type="Proteomes" id="UP000182350">
    <property type="component" value="Unassembled WGS sequence"/>
</dbReference>
<dbReference type="OrthoDB" id="7029709at2"/>
<evidence type="ECO:0000313" key="5">
    <source>
        <dbReference type="EMBL" id="SFX03815.1"/>
    </source>
</evidence>
<keyword evidence="3 4" id="KW-0472">Membrane</keyword>
<dbReference type="PANTHER" id="PTHR23531:SF1">
    <property type="entry name" value="QUINOLENE RESISTANCE PROTEIN NORA"/>
    <property type="match status" value="1"/>
</dbReference>
<evidence type="ECO:0000313" key="6">
    <source>
        <dbReference type="Proteomes" id="UP000182350"/>
    </source>
</evidence>
<dbReference type="EMBL" id="FPJW01000001">
    <property type="protein sequence ID" value="SFX03815.1"/>
    <property type="molecule type" value="Genomic_DNA"/>
</dbReference>
<feature type="transmembrane region" description="Helical" evidence="4">
    <location>
        <begin position="162"/>
        <end position="182"/>
    </location>
</feature>
<keyword evidence="2 4" id="KW-1133">Transmembrane helix</keyword>
<reference evidence="5 6" key="1">
    <citation type="submission" date="2016-11" db="EMBL/GenBank/DDBJ databases">
        <authorList>
            <person name="Jaros S."/>
            <person name="Januszkiewicz K."/>
            <person name="Wedrychowicz H."/>
        </authorList>
    </citation>
    <scope>NUCLEOTIDE SEQUENCE [LARGE SCALE GENOMIC DNA]</scope>
    <source>
        <strain evidence="5 6">DSM 21637</strain>
    </source>
</reference>
<feature type="transmembrane region" description="Helical" evidence="4">
    <location>
        <begin position="12"/>
        <end position="33"/>
    </location>
</feature>
<dbReference type="AlphaFoldDB" id="A0A1K1TSX8"/>
<feature type="transmembrane region" description="Helical" evidence="4">
    <location>
        <begin position="270"/>
        <end position="286"/>
    </location>
</feature>
<keyword evidence="1 4" id="KW-0812">Transmembrane</keyword>
<feature type="transmembrane region" description="Helical" evidence="4">
    <location>
        <begin position="39"/>
        <end position="57"/>
    </location>
</feature>
<evidence type="ECO:0000256" key="2">
    <source>
        <dbReference type="ARBA" id="ARBA00022989"/>
    </source>
</evidence>
<protein>
    <submittedName>
        <fullName evidence="5">Predicted arabinose efflux permease, MFS family</fullName>
    </submittedName>
</protein>